<dbReference type="Proteomes" id="UP001295684">
    <property type="component" value="Unassembled WGS sequence"/>
</dbReference>
<dbReference type="GO" id="GO:0005929">
    <property type="term" value="C:cilium"/>
    <property type="evidence" value="ECO:0007669"/>
    <property type="project" value="UniProtKB-SubCell"/>
</dbReference>
<sequence>MEGEEEATAINPEVLMEDIIEYLKLLNYEGDFCSERGLKPLSRCYFAVKFNPSDQFMYFVSLVSWLLTCCGQTPGGWNQYDDPNTVTNNIVLDLKKLDILIDFPPSKLKSGSGEAVCQALHGLVEVALKAQKFKFRQPVIPDDDEEQVNEDDGNDNDDNNQIVDLANDAFDDDDDIAELVEGFPGDAKGNEFEAENEIIEAGIDPDEWHRECQRVAHKLKIKESHDAQEWRSHLDQTKKYAEQVQQTLPDVRSKLEKIADEVSRALEKISKKEGMFKTRHDTMTGDYKQVAETMKENTNEFNRLKNSVQELESELYDVEEKLADVKKKMDENQSKISDASPLQKIKKGITKMQKEIRAVDIRIGVVSNTLTQLKLKERNTDDTKKGELQEDDEEMDLEL</sequence>
<dbReference type="SUPFAM" id="SSF57997">
    <property type="entry name" value="Tropomyosin"/>
    <property type="match status" value="1"/>
</dbReference>
<evidence type="ECO:0000313" key="8">
    <source>
        <dbReference type="Proteomes" id="UP001295684"/>
    </source>
</evidence>
<organism evidence="7 8">
    <name type="scientific">Euplotes crassus</name>
    <dbReference type="NCBI Taxonomy" id="5936"/>
    <lineage>
        <taxon>Eukaryota</taxon>
        <taxon>Sar</taxon>
        <taxon>Alveolata</taxon>
        <taxon>Ciliophora</taxon>
        <taxon>Intramacronucleata</taxon>
        <taxon>Spirotrichea</taxon>
        <taxon>Hypotrichia</taxon>
        <taxon>Euplotida</taxon>
        <taxon>Euplotidae</taxon>
        <taxon>Moneuplotes</taxon>
    </lineage>
</organism>
<dbReference type="AlphaFoldDB" id="A0AAD1XGD6"/>
<dbReference type="InterPro" id="IPR019530">
    <property type="entry name" value="Intra-flagellar_transport_57"/>
</dbReference>
<dbReference type="Gene3D" id="1.20.5.340">
    <property type="match status" value="1"/>
</dbReference>
<evidence type="ECO:0008006" key="9">
    <source>
        <dbReference type="Google" id="ProtNLM"/>
    </source>
</evidence>
<evidence type="ECO:0000256" key="3">
    <source>
        <dbReference type="ARBA" id="ARBA00023069"/>
    </source>
</evidence>
<name>A0AAD1XGD6_EUPCR</name>
<dbReference type="Pfam" id="PF10498">
    <property type="entry name" value="IFT57"/>
    <property type="match status" value="1"/>
</dbReference>
<feature type="compositionally biased region" description="Basic and acidic residues" evidence="6">
    <location>
        <begin position="375"/>
        <end position="388"/>
    </location>
</feature>
<comment type="caution">
    <text evidence="7">The sequence shown here is derived from an EMBL/GenBank/DDBJ whole genome shotgun (WGS) entry which is preliminary data.</text>
</comment>
<feature type="region of interest" description="Disordered" evidence="6">
    <location>
        <begin position="139"/>
        <end position="160"/>
    </location>
</feature>
<dbReference type="GO" id="GO:0042073">
    <property type="term" value="P:intraciliary transport"/>
    <property type="evidence" value="ECO:0007669"/>
    <property type="project" value="TreeGrafter"/>
</dbReference>
<keyword evidence="3" id="KW-0969">Cilium</keyword>
<feature type="coiled-coil region" evidence="5">
    <location>
        <begin position="252"/>
        <end position="335"/>
    </location>
</feature>
<dbReference type="PANTHER" id="PTHR16011:SF0">
    <property type="entry name" value="INTRAFLAGELLAR TRANSPORT PROTEIN 57 HOMOLOG"/>
    <property type="match status" value="1"/>
</dbReference>
<evidence type="ECO:0000313" key="7">
    <source>
        <dbReference type="EMBL" id="CAI2371713.1"/>
    </source>
</evidence>
<gene>
    <name evidence="7" type="ORF">ECRASSUSDP1_LOCUS13038</name>
</gene>
<dbReference type="PANTHER" id="PTHR16011">
    <property type="entry name" value="IFT57/HIPPI"/>
    <property type="match status" value="1"/>
</dbReference>
<evidence type="ECO:0000256" key="2">
    <source>
        <dbReference type="ARBA" id="ARBA00009415"/>
    </source>
</evidence>
<evidence type="ECO:0000256" key="4">
    <source>
        <dbReference type="ARBA" id="ARBA00023273"/>
    </source>
</evidence>
<keyword evidence="5" id="KW-0175">Coiled coil</keyword>
<protein>
    <recommendedName>
        <fullName evidence="9">Intraflagellar transport protein 57 homolog</fullName>
    </recommendedName>
</protein>
<dbReference type="GO" id="GO:1905515">
    <property type="term" value="P:non-motile cilium assembly"/>
    <property type="evidence" value="ECO:0007669"/>
    <property type="project" value="TreeGrafter"/>
</dbReference>
<dbReference type="GO" id="GO:0030992">
    <property type="term" value="C:intraciliary transport particle B"/>
    <property type="evidence" value="ECO:0007669"/>
    <property type="project" value="TreeGrafter"/>
</dbReference>
<feature type="compositionally biased region" description="Acidic residues" evidence="6">
    <location>
        <begin position="141"/>
        <end position="158"/>
    </location>
</feature>
<proteinExistence type="inferred from homology"/>
<feature type="compositionally biased region" description="Acidic residues" evidence="6">
    <location>
        <begin position="389"/>
        <end position="399"/>
    </location>
</feature>
<reference evidence="7" key="1">
    <citation type="submission" date="2023-07" db="EMBL/GenBank/DDBJ databases">
        <authorList>
            <consortium name="AG Swart"/>
            <person name="Singh M."/>
            <person name="Singh A."/>
            <person name="Seah K."/>
            <person name="Emmerich C."/>
        </authorList>
    </citation>
    <scope>NUCLEOTIDE SEQUENCE</scope>
    <source>
        <strain evidence="7">DP1</strain>
    </source>
</reference>
<keyword evidence="4" id="KW-0966">Cell projection</keyword>
<keyword evidence="8" id="KW-1185">Reference proteome</keyword>
<feature type="region of interest" description="Disordered" evidence="6">
    <location>
        <begin position="375"/>
        <end position="399"/>
    </location>
</feature>
<evidence type="ECO:0000256" key="5">
    <source>
        <dbReference type="SAM" id="Coils"/>
    </source>
</evidence>
<comment type="subcellular location">
    <subcellularLocation>
        <location evidence="1">Cell projection</location>
        <location evidence="1">Cilium</location>
    </subcellularLocation>
</comment>
<dbReference type="GO" id="GO:0005794">
    <property type="term" value="C:Golgi apparatus"/>
    <property type="evidence" value="ECO:0007669"/>
    <property type="project" value="TreeGrafter"/>
</dbReference>
<dbReference type="EMBL" id="CAMPGE010012961">
    <property type="protein sequence ID" value="CAI2371713.1"/>
    <property type="molecule type" value="Genomic_DNA"/>
</dbReference>
<comment type="similarity">
    <text evidence="2">Belongs to the IFT57 family.</text>
</comment>
<evidence type="ECO:0000256" key="6">
    <source>
        <dbReference type="SAM" id="MobiDB-lite"/>
    </source>
</evidence>
<accession>A0AAD1XGD6</accession>
<dbReference type="GO" id="GO:0005815">
    <property type="term" value="C:microtubule organizing center"/>
    <property type="evidence" value="ECO:0007669"/>
    <property type="project" value="TreeGrafter"/>
</dbReference>
<evidence type="ECO:0000256" key="1">
    <source>
        <dbReference type="ARBA" id="ARBA00004138"/>
    </source>
</evidence>